<feature type="compositionally biased region" description="Basic and acidic residues" evidence="11">
    <location>
        <begin position="562"/>
        <end position="583"/>
    </location>
</feature>
<feature type="compositionally biased region" description="Polar residues" evidence="11">
    <location>
        <begin position="676"/>
        <end position="686"/>
    </location>
</feature>
<keyword evidence="7 10" id="KW-0067">ATP-binding</keyword>
<dbReference type="PROSITE" id="PS00107">
    <property type="entry name" value="PROTEIN_KINASE_ATP"/>
    <property type="match status" value="1"/>
</dbReference>
<dbReference type="GO" id="GO:0005524">
    <property type="term" value="F:ATP binding"/>
    <property type="evidence" value="ECO:0007669"/>
    <property type="project" value="UniProtKB-UniRule"/>
</dbReference>
<protein>
    <recommendedName>
        <fullName evidence="2">non-specific serine/threonine protein kinase</fullName>
        <ecNumber evidence="2">2.7.11.1</ecNumber>
    </recommendedName>
</protein>
<name>A0A9Q1CK68_HOLLE</name>
<organism evidence="13 14">
    <name type="scientific">Holothuria leucospilota</name>
    <name type="common">Black long sea cucumber</name>
    <name type="synonym">Mertensiothuria leucospilota</name>
    <dbReference type="NCBI Taxonomy" id="206669"/>
    <lineage>
        <taxon>Eukaryota</taxon>
        <taxon>Metazoa</taxon>
        <taxon>Echinodermata</taxon>
        <taxon>Eleutherozoa</taxon>
        <taxon>Echinozoa</taxon>
        <taxon>Holothuroidea</taxon>
        <taxon>Aspidochirotacea</taxon>
        <taxon>Aspidochirotida</taxon>
        <taxon>Holothuriidae</taxon>
        <taxon>Holothuria</taxon>
    </lineage>
</organism>
<proteinExistence type="inferred from homology"/>
<feature type="region of interest" description="Disordered" evidence="11">
    <location>
        <begin position="616"/>
        <end position="716"/>
    </location>
</feature>
<feature type="compositionally biased region" description="Basic and acidic residues" evidence="11">
    <location>
        <begin position="659"/>
        <end position="668"/>
    </location>
</feature>
<keyword evidence="3" id="KW-0723">Serine/threonine-protein kinase</keyword>
<comment type="similarity">
    <text evidence="1">Belongs to the protein kinase superfamily. TKL Ser/Thr protein kinase family. Pelle subfamily.</text>
</comment>
<keyword evidence="6 13" id="KW-0418">Kinase</keyword>
<reference evidence="13" key="1">
    <citation type="submission" date="2021-10" db="EMBL/GenBank/DDBJ databases">
        <title>Tropical sea cucumber genome reveals ecological adaptation and Cuvierian tubules defense mechanism.</title>
        <authorList>
            <person name="Chen T."/>
        </authorList>
    </citation>
    <scope>NUCLEOTIDE SEQUENCE</scope>
    <source>
        <strain evidence="13">Nanhai2018</strain>
        <tissue evidence="13">Muscle</tissue>
    </source>
</reference>
<dbReference type="InterPro" id="IPR051824">
    <property type="entry name" value="LRR_Rcpt-Like_S/T_Kinase"/>
</dbReference>
<evidence type="ECO:0000256" key="11">
    <source>
        <dbReference type="SAM" id="MobiDB-lite"/>
    </source>
</evidence>
<feature type="domain" description="Protein kinase" evidence="12">
    <location>
        <begin position="227"/>
        <end position="516"/>
    </location>
</feature>
<dbReference type="InterPro" id="IPR008271">
    <property type="entry name" value="Ser/Thr_kinase_AS"/>
</dbReference>
<feature type="compositionally biased region" description="Polar residues" evidence="11">
    <location>
        <begin position="832"/>
        <end position="846"/>
    </location>
</feature>
<comment type="caution">
    <text evidence="13">The sequence shown here is derived from an EMBL/GenBank/DDBJ whole genome shotgun (WGS) entry which is preliminary data.</text>
</comment>
<evidence type="ECO:0000256" key="8">
    <source>
        <dbReference type="ARBA" id="ARBA00047899"/>
    </source>
</evidence>
<dbReference type="AlphaFoldDB" id="A0A9Q1CK68"/>
<sequence>MSTTILPGDRPRSLVSFEVDPKYHYKIDEIQGVPLGNSNPMQRYPQPLPESKGNMYPQPPQHQAPGGMIGPGMDGPHGYPYQPSQMHPQVSPYQARVHTNQYGVHMPQNFPPVEANNRFPSSQSGPNGPYEANIPRQISDGHNVSPYVPHRDSYGDNVDRFPDKSFPSSGKGIFPGATGSPMMGTPPSPVNEGIMKKEQVQQWRREAAMNTTIHMDYRDIVSATENFAEKNKLGEGSFGAVFLATINQTKYAVKVLLQNDHVQVAVRNNQRSDQIKELVALANFRHKNIVLLCFFSIDGEHPCLIYEYLDNGSLEDNLLCKNGRPPLSWQLRHHIAEGAALGVNHLHKASKKSPLIHGDIKSANILLDKHFEPKIADFGLARPGPDSGRSHTFLKTQYAHGTLPYLPEEFHRNFLLSTRVDTFSFGVVLMEILTGERAFESKKENRLLVNYVPEVVENAANEASAIRQLKDKSCPDWPDNLFMEMLNLSLKCVVKYKNRPEMDKILSELKRINGLLDGSETSPRQQGHATQNTDPLASEEGHLKQSPKAESSIPKFPAAAAETKKDERVTRVDGHQTMDEETKRKIEELHKQIDLIKMGQHQGGDASEREHRGPLMDAYQPQRDSPYKENHQQFRDGVPSPQGPSMVGQPSGVPYPQKDLSRGWEESNKQLPGAYNSMSSMPSQNGLERMSSVHQVPPSYHNQFPDSSTDSSNNPSSSYACRYFGGKESDMERAYHEGFQQGYKAAYDTIVQQMNPAVSMQARFPGHDSRLHSTPAASPLSSVGYTQAPGAPNLSTTQQLELKKLGYVSTQERDHPSTIPPGAGNKTDDAKITTSGNFKETNSQEKGVSDLETKLISLHELRRNKEPQQSTEPMEGKR</sequence>
<dbReference type="PANTHER" id="PTHR48006">
    <property type="entry name" value="LEUCINE-RICH REPEAT-CONTAINING PROTEIN DDB_G0281931-RELATED"/>
    <property type="match status" value="1"/>
</dbReference>
<feature type="compositionally biased region" description="Polar residues" evidence="11">
    <location>
        <begin position="775"/>
        <end position="785"/>
    </location>
</feature>
<dbReference type="EMBL" id="JAIZAY010000002">
    <property type="protein sequence ID" value="KAJ8046796.1"/>
    <property type="molecule type" value="Genomic_DNA"/>
</dbReference>
<evidence type="ECO:0000313" key="14">
    <source>
        <dbReference type="Proteomes" id="UP001152320"/>
    </source>
</evidence>
<comment type="catalytic activity">
    <reaction evidence="9">
        <text>L-seryl-[protein] + ATP = O-phospho-L-seryl-[protein] + ADP + H(+)</text>
        <dbReference type="Rhea" id="RHEA:17989"/>
        <dbReference type="Rhea" id="RHEA-COMP:9863"/>
        <dbReference type="Rhea" id="RHEA-COMP:11604"/>
        <dbReference type="ChEBI" id="CHEBI:15378"/>
        <dbReference type="ChEBI" id="CHEBI:29999"/>
        <dbReference type="ChEBI" id="CHEBI:30616"/>
        <dbReference type="ChEBI" id="CHEBI:83421"/>
        <dbReference type="ChEBI" id="CHEBI:456216"/>
        <dbReference type="EC" id="2.7.11.1"/>
    </reaction>
</comment>
<feature type="region of interest" description="Disordered" evidence="11">
    <location>
        <begin position="765"/>
        <end position="878"/>
    </location>
</feature>
<keyword evidence="13" id="KW-0675">Receptor</keyword>
<accession>A0A9Q1CK68</accession>
<dbReference type="SMART" id="SM00220">
    <property type="entry name" value="S_TKc"/>
    <property type="match status" value="1"/>
</dbReference>
<evidence type="ECO:0000256" key="10">
    <source>
        <dbReference type="PROSITE-ProRule" id="PRU10141"/>
    </source>
</evidence>
<keyword evidence="4" id="KW-0808">Transferase</keyword>
<dbReference type="EC" id="2.7.11.1" evidence="2"/>
<dbReference type="GO" id="GO:0004674">
    <property type="term" value="F:protein serine/threonine kinase activity"/>
    <property type="evidence" value="ECO:0007669"/>
    <property type="project" value="UniProtKB-KW"/>
</dbReference>
<evidence type="ECO:0000256" key="5">
    <source>
        <dbReference type="ARBA" id="ARBA00022741"/>
    </source>
</evidence>
<dbReference type="InterPro" id="IPR000719">
    <property type="entry name" value="Prot_kinase_dom"/>
</dbReference>
<evidence type="ECO:0000256" key="2">
    <source>
        <dbReference type="ARBA" id="ARBA00012513"/>
    </source>
</evidence>
<dbReference type="Gene3D" id="1.10.510.10">
    <property type="entry name" value="Transferase(Phosphotransferase) domain 1"/>
    <property type="match status" value="1"/>
</dbReference>
<dbReference type="PROSITE" id="PS00108">
    <property type="entry name" value="PROTEIN_KINASE_ST"/>
    <property type="match status" value="1"/>
</dbReference>
<feature type="compositionally biased region" description="Basic and acidic residues" evidence="11">
    <location>
        <begin position="847"/>
        <end position="866"/>
    </location>
</feature>
<evidence type="ECO:0000256" key="4">
    <source>
        <dbReference type="ARBA" id="ARBA00022679"/>
    </source>
</evidence>
<dbReference type="Pfam" id="PF00069">
    <property type="entry name" value="Pkinase"/>
    <property type="match status" value="1"/>
</dbReference>
<dbReference type="Proteomes" id="UP001152320">
    <property type="component" value="Chromosome 2"/>
</dbReference>
<evidence type="ECO:0000259" key="12">
    <source>
        <dbReference type="PROSITE" id="PS50011"/>
    </source>
</evidence>
<feature type="compositionally biased region" description="Basic and acidic residues" evidence="11">
    <location>
        <begin position="625"/>
        <end position="634"/>
    </location>
</feature>
<feature type="binding site" evidence="10">
    <location>
        <position position="254"/>
    </location>
    <ligand>
        <name>ATP</name>
        <dbReference type="ChEBI" id="CHEBI:30616"/>
    </ligand>
</feature>
<evidence type="ECO:0000256" key="7">
    <source>
        <dbReference type="ARBA" id="ARBA00022840"/>
    </source>
</evidence>
<evidence type="ECO:0000256" key="1">
    <source>
        <dbReference type="ARBA" id="ARBA00008718"/>
    </source>
</evidence>
<dbReference type="PANTHER" id="PTHR48006:SF102">
    <property type="entry name" value="LEUCINE-RICH REPEAT-CONTAINING PROTEIN DDB_G0281931-RELATED"/>
    <property type="match status" value="1"/>
</dbReference>
<dbReference type="InterPro" id="IPR011009">
    <property type="entry name" value="Kinase-like_dom_sf"/>
</dbReference>
<dbReference type="SUPFAM" id="SSF56112">
    <property type="entry name" value="Protein kinase-like (PK-like)"/>
    <property type="match status" value="1"/>
</dbReference>
<dbReference type="PROSITE" id="PS50011">
    <property type="entry name" value="PROTEIN_KINASE_DOM"/>
    <property type="match status" value="1"/>
</dbReference>
<feature type="region of interest" description="Disordered" evidence="11">
    <location>
        <begin position="516"/>
        <end position="583"/>
    </location>
</feature>
<dbReference type="FunFam" id="1.10.510.10:FF:000754">
    <property type="entry name" value="Interleukin-1 receptor-associated kinase"/>
    <property type="match status" value="1"/>
</dbReference>
<feature type="compositionally biased region" description="Polar residues" evidence="11">
    <location>
        <begin position="519"/>
        <end position="535"/>
    </location>
</feature>
<dbReference type="InterPro" id="IPR017441">
    <property type="entry name" value="Protein_kinase_ATP_BS"/>
</dbReference>
<evidence type="ECO:0000256" key="6">
    <source>
        <dbReference type="ARBA" id="ARBA00022777"/>
    </source>
</evidence>
<keyword evidence="5 10" id="KW-0547">Nucleotide-binding</keyword>
<evidence type="ECO:0000256" key="9">
    <source>
        <dbReference type="ARBA" id="ARBA00048679"/>
    </source>
</evidence>
<feature type="compositionally biased region" description="Low complexity" evidence="11">
    <location>
        <begin position="705"/>
        <end position="716"/>
    </location>
</feature>
<evidence type="ECO:0000313" key="13">
    <source>
        <dbReference type="EMBL" id="KAJ8046796.1"/>
    </source>
</evidence>
<dbReference type="Gene3D" id="3.30.200.20">
    <property type="entry name" value="Phosphorylase Kinase, domain 1"/>
    <property type="match status" value="1"/>
</dbReference>
<keyword evidence="14" id="KW-1185">Reference proteome</keyword>
<dbReference type="OrthoDB" id="4062651at2759"/>
<evidence type="ECO:0000256" key="3">
    <source>
        <dbReference type="ARBA" id="ARBA00022527"/>
    </source>
</evidence>
<gene>
    <name evidence="13" type="ORF">HOLleu_05584</name>
</gene>
<comment type="catalytic activity">
    <reaction evidence="8">
        <text>L-threonyl-[protein] + ATP = O-phospho-L-threonyl-[protein] + ADP + H(+)</text>
        <dbReference type="Rhea" id="RHEA:46608"/>
        <dbReference type="Rhea" id="RHEA-COMP:11060"/>
        <dbReference type="Rhea" id="RHEA-COMP:11605"/>
        <dbReference type="ChEBI" id="CHEBI:15378"/>
        <dbReference type="ChEBI" id="CHEBI:30013"/>
        <dbReference type="ChEBI" id="CHEBI:30616"/>
        <dbReference type="ChEBI" id="CHEBI:61977"/>
        <dbReference type="ChEBI" id="CHEBI:456216"/>
        <dbReference type="EC" id="2.7.11.1"/>
    </reaction>
</comment>